<dbReference type="CDD" id="cd00167">
    <property type="entry name" value="SANT"/>
    <property type="match status" value="1"/>
</dbReference>
<reference evidence="6" key="2">
    <citation type="journal article" date="2017" name="J. Anim. Genet.">
        <title>Multiple reference genome sequences of hot pepper reveal the massive evolution of plant disease resistance genes by retroduplication.</title>
        <authorList>
            <person name="Kim S."/>
            <person name="Park J."/>
            <person name="Yeom S.-I."/>
            <person name="Kim Y.-M."/>
            <person name="Seo E."/>
            <person name="Kim K.-T."/>
            <person name="Kim M.-S."/>
            <person name="Lee J.M."/>
            <person name="Cheong K."/>
            <person name="Shin H.-S."/>
            <person name="Kim S.-B."/>
            <person name="Han K."/>
            <person name="Lee J."/>
            <person name="Park M."/>
            <person name="Lee H.-A."/>
            <person name="Lee H.-Y."/>
            <person name="Lee Y."/>
            <person name="Oh S."/>
            <person name="Lee J.H."/>
            <person name="Choi E."/>
            <person name="Choi E."/>
            <person name="Lee S.E."/>
            <person name="Jeon J."/>
            <person name="Kim H."/>
            <person name="Choi G."/>
            <person name="Song H."/>
            <person name="Lee J."/>
            <person name="Lee S.-C."/>
            <person name="Kwon J.-K."/>
            <person name="Lee H.-Y."/>
            <person name="Koo N."/>
            <person name="Hong Y."/>
            <person name="Kim R.W."/>
            <person name="Kang W.-H."/>
            <person name="Huh J.H."/>
            <person name="Kang B.-C."/>
            <person name="Yang T.-J."/>
            <person name="Lee Y.-H."/>
            <person name="Bennetzen J.L."/>
            <person name="Choi D."/>
        </authorList>
    </citation>
    <scope>NUCLEOTIDE SEQUENCE [LARGE SCALE GENOMIC DNA]</scope>
    <source>
        <strain evidence="6">cv. PBC81</strain>
    </source>
</reference>
<keyword evidence="2" id="KW-0677">Repeat</keyword>
<evidence type="ECO:0000256" key="1">
    <source>
        <dbReference type="ARBA" id="ARBA00022729"/>
    </source>
</evidence>
<dbReference type="Pfam" id="PF01657">
    <property type="entry name" value="Stress-antifung"/>
    <property type="match status" value="1"/>
</dbReference>
<dbReference type="Gene3D" id="1.10.10.60">
    <property type="entry name" value="Homeodomain-like"/>
    <property type="match status" value="1"/>
</dbReference>
<feature type="domain" description="Gnk2-homologous" evidence="4">
    <location>
        <begin position="15"/>
        <end position="114"/>
    </location>
</feature>
<sequence>MESDDGDDTFNGEVDEDDKFLSNSNKQTINQMIIDASTGNLIDKLTGTTMVNGGYASMHLSGVYGLAQCWKNLSSKGCRECLDKASRDFKGCILSRDARALIVGCYLRYSTQNFVNNISADSRKNLSLPSRDWQRRRGVCQDNDDGVRIEDDELGGTGCSEDGDAHGEGEVKTMNGRGGGFHRFSLRISSNTRRIEIQMAAGNNNGGERGTSNENASTSKGAAVPDKLVIGQTKAALQSNNHIADEWTPEEQSALEELLDKYATENEMHRYAQIARQLKDKGLRDVILRCIWMSDVWLCDSPIMEIFMVHMLSDEPGGHCD</sequence>
<dbReference type="AlphaFoldDB" id="A0A2G2WMX4"/>
<proteinExistence type="predicted"/>
<evidence type="ECO:0000313" key="6">
    <source>
        <dbReference type="Proteomes" id="UP000224567"/>
    </source>
</evidence>
<organism evidence="5 6">
    <name type="scientific">Capsicum baccatum</name>
    <name type="common">Peruvian pepper</name>
    <dbReference type="NCBI Taxonomy" id="33114"/>
    <lineage>
        <taxon>Eukaryota</taxon>
        <taxon>Viridiplantae</taxon>
        <taxon>Streptophyta</taxon>
        <taxon>Embryophyta</taxon>
        <taxon>Tracheophyta</taxon>
        <taxon>Spermatophyta</taxon>
        <taxon>Magnoliopsida</taxon>
        <taxon>eudicotyledons</taxon>
        <taxon>Gunneridae</taxon>
        <taxon>Pentapetalae</taxon>
        <taxon>asterids</taxon>
        <taxon>lamiids</taxon>
        <taxon>Solanales</taxon>
        <taxon>Solanaceae</taxon>
        <taxon>Solanoideae</taxon>
        <taxon>Capsiceae</taxon>
        <taxon>Capsicum</taxon>
    </lineage>
</organism>
<keyword evidence="1" id="KW-0732">Signal</keyword>
<dbReference type="PANTHER" id="PTHR14000:SF21">
    <property type="entry name" value="MYB-LIKE DOMAIN-CONTAINING PROTEIN"/>
    <property type="match status" value="1"/>
</dbReference>
<protein>
    <recommendedName>
        <fullName evidence="4">Gnk2-homologous domain-containing protein</fullName>
    </recommendedName>
</protein>
<dbReference type="EMBL" id="MLFT02000006">
    <property type="protein sequence ID" value="PHT46595.1"/>
    <property type="molecule type" value="Genomic_DNA"/>
</dbReference>
<evidence type="ECO:0000256" key="2">
    <source>
        <dbReference type="ARBA" id="ARBA00022737"/>
    </source>
</evidence>
<name>A0A2G2WMX4_CAPBA</name>
<evidence type="ECO:0000259" key="4">
    <source>
        <dbReference type="PROSITE" id="PS51473"/>
    </source>
</evidence>
<evidence type="ECO:0000313" key="5">
    <source>
        <dbReference type="EMBL" id="PHT46595.1"/>
    </source>
</evidence>
<dbReference type="CDD" id="cd23509">
    <property type="entry name" value="Gnk2-like"/>
    <property type="match status" value="1"/>
</dbReference>
<dbReference type="STRING" id="33114.A0A2G2WMX4"/>
<feature type="region of interest" description="Disordered" evidence="3">
    <location>
        <begin position="201"/>
        <end position="220"/>
    </location>
</feature>
<gene>
    <name evidence="5" type="ORF">CQW23_15753</name>
</gene>
<comment type="caution">
    <text evidence="5">The sequence shown here is derived from an EMBL/GenBank/DDBJ whole genome shotgun (WGS) entry which is preliminary data.</text>
</comment>
<dbReference type="InterPro" id="IPR038408">
    <property type="entry name" value="GNK2_sf"/>
</dbReference>
<reference evidence="5 6" key="1">
    <citation type="journal article" date="2017" name="Genome Biol.">
        <title>New reference genome sequences of hot pepper reveal the massive evolution of plant disease-resistance genes by retroduplication.</title>
        <authorList>
            <person name="Kim S."/>
            <person name="Park J."/>
            <person name="Yeom S.I."/>
            <person name="Kim Y.M."/>
            <person name="Seo E."/>
            <person name="Kim K.T."/>
            <person name="Kim M.S."/>
            <person name="Lee J.M."/>
            <person name="Cheong K."/>
            <person name="Shin H.S."/>
            <person name="Kim S.B."/>
            <person name="Han K."/>
            <person name="Lee J."/>
            <person name="Park M."/>
            <person name="Lee H.A."/>
            <person name="Lee H.Y."/>
            <person name="Lee Y."/>
            <person name="Oh S."/>
            <person name="Lee J.H."/>
            <person name="Choi E."/>
            <person name="Choi E."/>
            <person name="Lee S.E."/>
            <person name="Jeon J."/>
            <person name="Kim H."/>
            <person name="Choi G."/>
            <person name="Song H."/>
            <person name="Lee J."/>
            <person name="Lee S.C."/>
            <person name="Kwon J.K."/>
            <person name="Lee H.Y."/>
            <person name="Koo N."/>
            <person name="Hong Y."/>
            <person name="Kim R.W."/>
            <person name="Kang W.H."/>
            <person name="Huh J.H."/>
            <person name="Kang B.C."/>
            <person name="Yang T.J."/>
            <person name="Lee Y.H."/>
            <person name="Bennetzen J.L."/>
            <person name="Choi D."/>
        </authorList>
    </citation>
    <scope>NUCLEOTIDE SEQUENCE [LARGE SCALE GENOMIC DNA]</scope>
    <source>
        <strain evidence="6">cv. PBC81</strain>
    </source>
</reference>
<dbReference type="InterPro" id="IPR002902">
    <property type="entry name" value="GNK2"/>
</dbReference>
<dbReference type="PANTHER" id="PTHR14000">
    <property type="entry name" value="FINGER CCCH DOMAIN PROTEIN, PUTATIVE (DUF3755)-RELATED"/>
    <property type="match status" value="1"/>
</dbReference>
<feature type="compositionally biased region" description="Polar residues" evidence="3">
    <location>
        <begin position="210"/>
        <end position="220"/>
    </location>
</feature>
<dbReference type="Gene3D" id="3.30.430.20">
    <property type="entry name" value="Gnk2 domain, C-X8-C-X2-C motif"/>
    <property type="match status" value="1"/>
</dbReference>
<keyword evidence="6" id="KW-1185">Reference proteome</keyword>
<dbReference type="PROSITE" id="PS51473">
    <property type="entry name" value="GNK2"/>
    <property type="match status" value="1"/>
</dbReference>
<dbReference type="InterPro" id="IPR001005">
    <property type="entry name" value="SANT/Myb"/>
</dbReference>
<evidence type="ECO:0000256" key="3">
    <source>
        <dbReference type="SAM" id="MobiDB-lite"/>
    </source>
</evidence>
<dbReference type="OrthoDB" id="1908121at2759"/>
<dbReference type="Proteomes" id="UP000224567">
    <property type="component" value="Unassembled WGS sequence"/>
</dbReference>
<accession>A0A2G2WMX4</accession>
<feature type="region of interest" description="Disordered" evidence="3">
    <location>
        <begin position="151"/>
        <end position="176"/>
    </location>
</feature>